<dbReference type="InterPro" id="IPR003018">
    <property type="entry name" value="GAF"/>
</dbReference>
<proteinExistence type="predicted"/>
<dbReference type="SMART" id="SM00065">
    <property type="entry name" value="GAF"/>
    <property type="match status" value="2"/>
</dbReference>
<comment type="catalytic activity">
    <reaction evidence="1">
        <text>ATP + protein L-histidine = ADP + protein N-phospho-L-histidine.</text>
        <dbReference type="EC" id="2.7.13.3"/>
    </reaction>
</comment>
<protein>
    <recommendedName>
        <fullName evidence="2">histidine kinase</fullName>
        <ecNumber evidence="2">2.7.13.3</ecNumber>
    </recommendedName>
</protein>
<dbReference type="InterPro" id="IPR003661">
    <property type="entry name" value="HisK_dim/P_dom"/>
</dbReference>
<dbReference type="InterPro" id="IPR029016">
    <property type="entry name" value="GAF-like_dom_sf"/>
</dbReference>
<dbReference type="SUPFAM" id="SSF55874">
    <property type="entry name" value="ATPase domain of HSP90 chaperone/DNA topoisomerase II/histidine kinase"/>
    <property type="match status" value="1"/>
</dbReference>
<accession>A0A6B9FES5</accession>
<reference evidence="5 6" key="2">
    <citation type="journal article" date="2013" name="Genome Announc.">
        <title>Draft Genome Sequence of Methylobacterium mesophilicum Strain SR1.6/6, Isolated from Citrus sinensis.</title>
        <authorList>
            <person name="Marinho Almeida D."/>
            <person name="Dini-Andreote F."/>
            <person name="Camargo Neves A.A."/>
            <person name="Juca Ramos R.T."/>
            <person name="Andreote F.D."/>
            <person name="Carneiro A.R."/>
            <person name="Oliveira de Souza Lima A."/>
            <person name="Caracciolo Gomes de Sa P.H."/>
            <person name="Ribeiro Barbosa M.S."/>
            <person name="Araujo W.L."/>
            <person name="Silva A."/>
        </authorList>
    </citation>
    <scope>NUCLEOTIDE SEQUENCE [LARGE SCALE GENOMIC DNA]</scope>
    <source>
        <strain evidence="5 6">SR1.6/6</strain>
    </source>
</reference>
<gene>
    <name evidence="5" type="ORF">MMSR116_02460</name>
</gene>
<evidence type="ECO:0000313" key="6">
    <source>
        <dbReference type="Proteomes" id="UP000012488"/>
    </source>
</evidence>
<dbReference type="CDD" id="cd00082">
    <property type="entry name" value="HisKA"/>
    <property type="match status" value="1"/>
</dbReference>
<dbReference type="InterPro" id="IPR004358">
    <property type="entry name" value="Sig_transdc_His_kin-like_C"/>
</dbReference>
<dbReference type="Gene3D" id="3.30.565.10">
    <property type="entry name" value="Histidine kinase-like ATPase, C-terminal domain"/>
    <property type="match status" value="1"/>
</dbReference>
<organism evidence="5 6">
    <name type="scientific">Methylobacterium mesophilicum SR1.6/6</name>
    <dbReference type="NCBI Taxonomy" id="908290"/>
    <lineage>
        <taxon>Bacteria</taxon>
        <taxon>Pseudomonadati</taxon>
        <taxon>Pseudomonadota</taxon>
        <taxon>Alphaproteobacteria</taxon>
        <taxon>Hyphomicrobiales</taxon>
        <taxon>Methylobacteriaceae</taxon>
        <taxon>Methylobacterium</taxon>
    </lineage>
</organism>
<dbReference type="InterPro" id="IPR005467">
    <property type="entry name" value="His_kinase_dom"/>
</dbReference>
<dbReference type="Proteomes" id="UP000012488">
    <property type="component" value="Chromosome"/>
</dbReference>
<keyword evidence="3" id="KW-0597">Phosphoprotein</keyword>
<dbReference type="EMBL" id="CP043538">
    <property type="protein sequence ID" value="QGY00889.1"/>
    <property type="molecule type" value="Genomic_DNA"/>
</dbReference>
<dbReference type="SMART" id="SM00387">
    <property type="entry name" value="HATPase_c"/>
    <property type="match status" value="1"/>
</dbReference>
<dbReference type="Pfam" id="PF01590">
    <property type="entry name" value="GAF"/>
    <property type="match status" value="1"/>
</dbReference>
<feature type="domain" description="Histidine kinase" evidence="4">
    <location>
        <begin position="404"/>
        <end position="649"/>
    </location>
</feature>
<evidence type="ECO:0000313" key="5">
    <source>
        <dbReference type="EMBL" id="QGY00889.1"/>
    </source>
</evidence>
<evidence type="ECO:0000259" key="4">
    <source>
        <dbReference type="PROSITE" id="PS50109"/>
    </source>
</evidence>
<dbReference type="Pfam" id="PF02518">
    <property type="entry name" value="HATPase_c"/>
    <property type="match status" value="1"/>
</dbReference>
<dbReference type="Pfam" id="PF13185">
    <property type="entry name" value="GAF_2"/>
    <property type="match status" value="1"/>
</dbReference>
<evidence type="ECO:0000256" key="1">
    <source>
        <dbReference type="ARBA" id="ARBA00000085"/>
    </source>
</evidence>
<dbReference type="Gene3D" id="3.30.450.40">
    <property type="match status" value="2"/>
</dbReference>
<sequence length="659" mass="72611">MRQTLEAMQSVIADLRRELDEARRQQTATAGVLKVISSSVFDLQTVLDTLIESAVRLCDSDCSNIFQRDGDIYRLVSSYGFSDEYIALAETHPLLAGGNSTAGRVAFERRPVQVLDVLTISNYAASEYQRLGGYRTLFGVPLLRNGDPIGVLMLGRFTVRAFTDRQIELVQTFADQAVIAIENARLFTEVEARTRELSETLELQTATSEVLRVISRSAFDLQKVLDTLVQSAARLCGADQSCIFERDGDLYRWLSGFGFSDAVVTHAKANPFSPGPHSATSRVACSGEVVHIPDVLADPEYAATEHQRLGQYRTMLGVPLMREGAPIGVFTLGRTRVEPFNAREIELVRGFSDQAVIAIGNVRLFEQLQTRTRELAQSLHELRSAQDRLIHTEKLASLGQLTAGIAHEIKNPLNFVNNFAALSGELVDELREVLQTALLDDRIRGEVDELADLLKGNLIKVVQHGQRADSIVKNMLLHSRTGSGDHRLVEVNSLVEESLNLAYHGARAERPDLKLRLSRDFDPAAGAADLYPQEITRVLLNLIGNGFYAASKRQAERAEPDYEPTLAVATHDRGAFVEIRVRDNGTGIPEHVRVRMFDPFFTTKPAGEGTGLGLSLSHDIVVKQHGGTIDVATETGKFSEFTIVLPRKSATSHGTESLP</sequence>
<dbReference type="KEGG" id="mmes:MMSR116_02460"/>
<dbReference type="InterPro" id="IPR036097">
    <property type="entry name" value="HisK_dim/P_sf"/>
</dbReference>
<dbReference type="InterPro" id="IPR003594">
    <property type="entry name" value="HATPase_dom"/>
</dbReference>
<dbReference type="PANTHER" id="PTHR43065:SF42">
    <property type="entry name" value="TWO-COMPONENT SENSOR PPRA"/>
    <property type="match status" value="1"/>
</dbReference>
<dbReference type="InterPro" id="IPR036890">
    <property type="entry name" value="HATPase_C_sf"/>
</dbReference>
<dbReference type="EC" id="2.7.13.3" evidence="2"/>
<dbReference type="AlphaFoldDB" id="A0A6B9FES5"/>
<dbReference type="PROSITE" id="PS50109">
    <property type="entry name" value="HIS_KIN"/>
    <property type="match status" value="1"/>
</dbReference>
<dbReference type="PANTHER" id="PTHR43065">
    <property type="entry name" value="SENSOR HISTIDINE KINASE"/>
    <property type="match status" value="1"/>
</dbReference>
<name>A0A6B9FES5_9HYPH</name>
<reference evidence="5 6" key="1">
    <citation type="journal article" date="2012" name="Genet. Mol. Biol.">
        <title>Analysis of 16S rRNA and mxaF genes revealing insights into Methylobacterium niche-specific plant association.</title>
        <authorList>
            <person name="Dourado M.N."/>
            <person name="Andreote F.D."/>
            <person name="Dini-Andreote F."/>
            <person name="Conti R."/>
            <person name="Araujo J.M."/>
            <person name="Araujo W.L."/>
        </authorList>
    </citation>
    <scope>NUCLEOTIDE SEQUENCE [LARGE SCALE GENOMIC DNA]</scope>
    <source>
        <strain evidence="5 6">SR1.6/6</strain>
    </source>
</reference>
<evidence type="ECO:0000256" key="3">
    <source>
        <dbReference type="ARBA" id="ARBA00022553"/>
    </source>
</evidence>
<dbReference type="GO" id="GO:0000155">
    <property type="term" value="F:phosphorelay sensor kinase activity"/>
    <property type="evidence" value="ECO:0007669"/>
    <property type="project" value="InterPro"/>
</dbReference>
<dbReference type="PRINTS" id="PR00344">
    <property type="entry name" value="BCTRLSENSOR"/>
</dbReference>
<evidence type="ECO:0000256" key="2">
    <source>
        <dbReference type="ARBA" id="ARBA00012438"/>
    </source>
</evidence>
<dbReference type="SMART" id="SM00388">
    <property type="entry name" value="HisKA"/>
    <property type="match status" value="1"/>
</dbReference>
<dbReference type="SUPFAM" id="SSF47384">
    <property type="entry name" value="Homodimeric domain of signal transducing histidine kinase"/>
    <property type="match status" value="1"/>
</dbReference>
<dbReference type="Gene3D" id="1.10.287.130">
    <property type="match status" value="1"/>
</dbReference>
<dbReference type="SUPFAM" id="SSF55781">
    <property type="entry name" value="GAF domain-like"/>
    <property type="match status" value="2"/>
</dbReference>